<keyword evidence="3" id="KW-0249">Electron transport</keyword>
<dbReference type="eggNOG" id="COG3118">
    <property type="taxonomic scope" value="Bacteria"/>
</dbReference>
<name>B1VQC7_STRGG</name>
<protein>
    <recommendedName>
        <fullName evidence="6">Thioredoxin</fullName>
    </recommendedName>
</protein>
<dbReference type="FunFam" id="3.40.30.10:FF:000001">
    <property type="entry name" value="Thioredoxin"/>
    <property type="match status" value="1"/>
</dbReference>
<dbReference type="Gene3D" id="3.40.30.10">
    <property type="entry name" value="Glutaredoxin"/>
    <property type="match status" value="1"/>
</dbReference>
<dbReference type="SUPFAM" id="SSF52833">
    <property type="entry name" value="Thioredoxin-like"/>
    <property type="match status" value="1"/>
</dbReference>
<evidence type="ECO:0000256" key="1">
    <source>
        <dbReference type="ARBA" id="ARBA00008987"/>
    </source>
</evidence>
<feature type="domain" description="Thioredoxin" evidence="7">
    <location>
        <begin position="1"/>
        <end position="108"/>
    </location>
</feature>
<dbReference type="GO" id="GO:0015035">
    <property type="term" value="F:protein-disulfide reductase activity"/>
    <property type="evidence" value="ECO:0007669"/>
    <property type="project" value="InterPro"/>
</dbReference>
<dbReference type="PATRIC" id="fig|455632.4.peg.374"/>
<dbReference type="InterPro" id="IPR036249">
    <property type="entry name" value="Thioredoxin-like_sf"/>
</dbReference>
<proteinExistence type="inferred from homology"/>
<evidence type="ECO:0000256" key="4">
    <source>
        <dbReference type="ARBA" id="ARBA00023157"/>
    </source>
</evidence>
<evidence type="ECO:0000313" key="9">
    <source>
        <dbReference type="Proteomes" id="UP000001685"/>
    </source>
</evidence>
<dbReference type="PANTHER" id="PTHR45663:SF11">
    <property type="entry name" value="GEO12009P1"/>
    <property type="match status" value="1"/>
</dbReference>
<evidence type="ECO:0000256" key="2">
    <source>
        <dbReference type="ARBA" id="ARBA00022448"/>
    </source>
</evidence>
<dbReference type="InterPro" id="IPR005746">
    <property type="entry name" value="Thioredoxin"/>
</dbReference>
<dbReference type="Proteomes" id="UP000001685">
    <property type="component" value="Chromosome"/>
</dbReference>
<dbReference type="Pfam" id="PF00085">
    <property type="entry name" value="Thioredoxin"/>
    <property type="match status" value="1"/>
</dbReference>
<dbReference type="RefSeq" id="WP_012377766.1">
    <property type="nucleotide sequence ID" value="NC_010572.1"/>
</dbReference>
<evidence type="ECO:0000256" key="6">
    <source>
        <dbReference type="PIRNR" id="PIRNR000077"/>
    </source>
</evidence>
<dbReference type="GO" id="GO:0045454">
    <property type="term" value="P:cell redox homeostasis"/>
    <property type="evidence" value="ECO:0007669"/>
    <property type="project" value="TreeGrafter"/>
</dbReference>
<dbReference type="AlphaFoldDB" id="B1VQC7"/>
<dbReference type="HOGENOM" id="CLU_090389_10_2_11"/>
<dbReference type="PANTHER" id="PTHR45663">
    <property type="entry name" value="GEO12009P1"/>
    <property type="match status" value="1"/>
</dbReference>
<sequence>MSTIVTLTDGTFDAKVVKASGPVLVSFLAEWSGPCKMVEPVLKEIAAEFAGRLTVGNLNIDQNTGTPPKYGVTAVPTHLLFRGGKVVGTKIGPWSKAQLVEWLRENKV</sequence>
<evidence type="ECO:0000259" key="7">
    <source>
        <dbReference type="PROSITE" id="PS51352"/>
    </source>
</evidence>
<reference evidence="9" key="1">
    <citation type="journal article" date="2008" name="J. Bacteriol.">
        <title>Genome sequence of the streptomycin-producing microorganism Streptomyces griseus IFO 13350.</title>
        <authorList>
            <person name="Ohnishi Y."/>
            <person name="Ishikawa J."/>
            <person name="Hara H."/>
            <person name="Suzuki H."/>
            <person name="Ikenoya M."/>
            <person name="Ikeda H."/>
            <person name="Yamashita A."/>
            <person name="Hattori M."/>
            <person name="Horinouchi S."/>
        </authorList>
    </citation>
    <scope>NUCLEOTIDE SEQUENCE [LARGE SCALE GENOMIC DNA]</scope>
    <source>
        <strain evidence="9">JCM 4626 / NBRC 13350</strain>
    </source>
</reference>
<accession>B1VQC7</accession>
<dbReference type="EMBL" id="AP009493">
    <property type="protein sequence ID" value="BAG17228.1"/>
    <property type="molecule type" value="Genomic_DNA"/>
</dbReference>
<dbReference type="InterPro" id="IPR013766">
    <property type="entry name" value="Thioredoxin_domain"/>
</dbReference>
<evidence type="ECO:0000256" key="3">
    <source>
        <dbReference type="ARBA" id="ARBA00022982"/>
    </source>
</evidence>
<dbReference type="PROSITE" id="PS51352">
    <property type="entry name" value="THIOREDOXIN_2"/>
    <property type="match status" value="1"/>
</dbReference>
<organism evidence="8 9">
    <name type="scientific">Streptomyces griseus subsp. griseus (strain JCM 4626 / CBS 651.72 / NBRC 13350 / KCC S-0626 / ISP 5235)</name>
    <dbReference type="NCBI Taxonomy" id="455632"/>
    <lineage>
        <taxon>Bacteria</taxon>
        <taxon>Bacillati</taxon>
        <taxon>Actinomycetota</taxon>
        <taxon>Actinomycetes</taxon>
        <taxon>Kitasatosporales</taxon>
        <taxon>Streptomycetaceae</taxon>
        <taxon>Streptomyces</taxon>
    </lineage>
</organism>
<evidence type="ECO:0000256" key="5">
    <source>
        <dbReference type="ARBA" id="ARBA00023284"/>
    </source>
</evidence>
<dbReference type="KEGG" id="sgr:SGR_399"/>
<gene>
    <name evidence="8" type="ordered locus">SGR_399</name>
</gene>
<comment type="similarity">
    <text evidence="1 6">Belongs to the thioredoxin family.</text>
</comment>
<dbReference type="CDD" id="cd02947">
    <property type="entry name" value="TRX_family"/>
    <property type="match status" value="1"/>
</dbReference>
<evidence type="ECO:0000313" key="8">
    <source>
        <dbReference type="EMBL" id="BAG17228.1"/>
    </source>
</evidence>
<dbReference type="GO" id="GO:0005829">
    <property type="term" value="C:cytosol"/>
    <property type="evidence" value="ECO:0007669"/>
    <property type="project" value="TreeGrafter"/>
</dbReference>
<keyword evidence="5" id="KW-0676">Redox-active center</keyword>
<keyword evidence="4" id="KW-1015">Disulfide bond</keyword>
<dbReference type="PRINTS" id="PR00421">
    <property type="entry name" value="THIOREDOXIN"/>
</dbReference>
<keyword evidence="2" id="KW-0813">Transport</keyword>
<dbReference type="PIRSF" id="PIRSF000077">
    <property type="entry name" value="Thioredoxin"/>
    <property type="match status" value="1"/>
</dbReference>